<keyword evidence="13" id="KW-1185">Reference proteome</keyword>
<dbReference type="EMBL" id="JBBNAF010000002">
    <property type="protein sequence ID" value="KAK9164201.1"/>
    <property type="molecule type" value="Genomic_DNA"/>
</dbReference>
<dbReference type="GO" id="GO:0031023">
    <property type="term" value="P:microtubule organizing center organization"/>
    <property type="evidence" value="ECO:0007669"/>
    <property type="project" value="TreeGrafter"/>
</dbReference>
<accession>A0AAP0Q5K8</accession>
<comment type="caution">
    <text evidence="12">The sequence shown here is derived from an EMBL/GenBank/DDBJ whole genome shotgun (WGS) entry which is preliminary data.</text>
</comment>
<dbReference type="PANTHER" id="PTHR19378:SF0">
    <property type="entry name" value="HAUS AUGMIN-LIKE COMPLEX SUBUNIT 3"/>
    <property type="match status" value="1"/>
</dbReference>
<evidence type="ECO:0000256" key="10">
    <source>
        <dbReference type="SAM" id="Coils"/>
    </source>
</evidence>
<sequence length="235" mass="26053">MEDWIDTVIDLTVLVVVNQLTLAPYMPRTAETQYVMSLHLGVPTFSLIITSTVLQSVHIDATASKLGDCGRQGKPLGTSKVDVYEHHTGHLIYILDLLVPRDVTLAYKAEAMELQKQLRHLQSQFDLLAGQASTLIQGMRAKVAVTYSVNIQLNVLDDNLSARNLEDMSYTSPTSGHKWSRKIPLPLLVLGSALNHHRRKWMTSSAVARVIRHPVNCNPNCIKGARVGQAPRGTR</sequence>
<evidence type="ECO:0000313" key="13">
    <source>
        <dbReference type="Proteomes" id="UP001420932"/>
    </source>
</evidence>
<comment type="similarity">
    <text evidence="2">Belongs to the HAUS3 family.</text>
</comment>
<organism evidence="12 13">
    <name type="scientific">Stephania yunnanensis</name>
    <dbReference type="NCBI Taxonomy" id="152371"/>
    <lineage>
        <taxon>Eukaryota</taxon>
        <taxon>Viridiplantae</taxon>
        <taxon>Streptophyta</taxon>
        <taxon>Embryophyta</taxon>
        <taxon>Tracheophyta</taxon>
        <taxon>Spermatophyta</taxon>
        <taxon>Magnoliopsida</taxon>
        <taxon>Ranunculales</taxon>
        <taxon>Menispermaceae</taxon>
        <taxon>Menispermoideae</taxon>
        <taxon>Cissampelideae</taxon>
        <taxon>Stephania</taxon>
    </lineage>
</organism>
<evidence type="ECO:0000256" key="1">
    <source>
        <dbReference type="ARBA" id="ARBA00004186"/>
    </source>
</evidence>
<proteinExistence type="inferred from homology"/>
<dbReference type="GO" id="GO:0051301">
    <property type="term" value="P:cell division"/>
    <property type="evidence" value="ECO:0007669"/>
    <property type="project" value="UniProtKB-KW"/>
</dbReference>
<dbReference type="GO" id="GO:0070652">
    <property type="term" value="C:HAUS complex"/>
    <property type="evidence" value="ECO:0007669"/>
    <property type="project" value="InterPro"/>
</dbReference>
<keyword evidence="7 10" id="KW-0175">Coiled coil</keyword>
<dbReference type="PANTHER" id="PTHR19378">
    <property type="entry name" value="GOLGIN- RELATED"/>
    <property type="match status" value="1"/>
</dbReference>
<dbReference type="InterPro" id="IPR026206">
    <property type="entry name" value="HAUS3"/>
</dbReference>
<dbReference type="Pfam" id="PF14932">
    <property type="entry name" value="HAUS-augmin3"/>
    <property type="match status" value="1"/>
</dbReference>
<comment type="subcellular location">
    <subcellularLocation>
        <location evidence="1">Cytoplasm</location>
        <location evidence="1">Cytoskeleton</location>
        <location evidence="1">Spindle</location>
    </subcellularLocation>
</comment>
<keyword evidence="9" id="KW-0131">Cell cycle</keyword>
<dbReference type="GO" id="GO:0005815">
    <property type="term" value="C:microtubule organizing center"/>
    <property type="evidence" value="ECO:0007669"/>
    <property type="project" value="TreeGrafter"/>
</dbReference>
<dbReference type="Proteomes" id="UP001420932">
    <property type="component" value="Unassembled WGS sequence"/>
</dbReference>
<evidence type="ECO:0000256" key="4">
    <source>
        <dbReference type="ARBA" id="ARBA00022618"/>
    </source>
</evidence>
<dbReference type="GO" id="GO:0005874">
    <property type="term" value="C:microtubule"/>
    <property type="evidence" value="ECO:0007669"/>
    <property type="project" value="UniProtKB-KW"/>
</dbReference>
<evidence type="ECO:0000256" key="5">
    <source>
        <dbReference type="ARBA" id="ARBA00022701"/>
    </source>
</evidence>
<keyword evidence="6" id="KW-0498">Mitosis</keyword>
<dbReference type="InterPro" id="IPR032733">
    <property type="entry name" value="HAUS3_N"/>
</dbReference>
<reference evidence="12 13" key="1">
    <citation type="submission" date="2024-01" db="EMBL/GenBank/DDBJ databases">
        <title>Genome assemblies of Stephania.</title>
        <authorList>
            <person name="Yang L."/>
        </authorList>
    </citation>
    <scope>NUCLEOTIDE SEQUENCE [LARGE SCALE GENOMIC DNA]</scope>
    <source>
        <strain evidence="12">YNDBR</strain>
        <tissue evidence="12">Leaf</tissue>
    </source>
</reference>
<evidence type="ECO:0000256" key="8">
    <source>
        <dbReference type="ARBA" id="ARBA00023212"/>
    </source>
</evidence>
<keyword evidence="5" id="KW-0493">Microtubule</keyword>
<evidence type="ECO:0000259" key="11">
    <source>
        <dbReference type="Pfam" id="PF14932"/>
    </source>
</evidence>
<dbReference type="GO" id="GO:0072686">
    <property type="term" value="C:mitotic spindle"/>
    <property type="evidence" value="ECO:0007669"/>
    <property type="project" value="TreeGrafter"/>
</dbReference>
<keyword evidence="4" id="KW-0132">Cell division</keyword>
<evidence type="ECO:0000256" key="7">
    <source>
        <dbReference type="ARBA" id="ARBA00023054"/>
    </source>
</evidence>
<feature type="coiled-coil region" evidence="10">
    <location>
        <begin position="104"/>
        <end position="131"/>
    </location>
</feature>
<name>A0AAP0Q5K8_9MAGN</name>
<evidence type="ECO:0000313" key="12">
    <source>
        <dbReference type="EMBL" id="KAK9164201.1"/>
    </source>
</evidence>
<keyword evidence="3" id="KW-0963">Cytoplasm</keyword>
<evidence type="ECO:0000256" key="2">
    <source>
        <dbReference type="ARBA" id="ARBA00009645"/>
    </source>
</evidence>
<evidence type="ECO:0000256" key="3">
    <source>
        <dbReference type="ARBA" id="ARBA00022490"/>
    </source>
</evidence>
<keyword evidence="8" id="KW-0206">Cytoskeleton</keyword>
<gene>
    <name evidence="12" type="ORF">Syun_005103</name>
</gene>
<dbReference type="AlphaFoldDB" id="A0AAP0Q5K8"/>
<feature type="domain" description="HAUS augmin-like complex subunit 3 N-terminal" evidence="11">
    <location>
        <begin position="102"/>
        <end position="166"/>
    </location>
</feature>
<protein>
    <recommendedName>
        <fullName evidence="11">HAUS augmin-like complex subunit 3 N-terminal domain-containing protein</fullName>
    </recommendedName>
</protein>
<evidence type="ECO:0000256" key="6">
    <source>
        <dbReference type="ARBA" id="ARBA00022776"/>
    </source>
</evidence>
<dbReference type="GO" id="GO:0051225">
    <property type="term" value="P:spindle assembly"/>
    <property type="evidence" value="ECO:0007669"/>
    <property type="project" value="InterPro"/>
</dbReference>
<evidence type="ECO:0000256" key="9">
    <source>
        <dbReference type="ARBA" id="ARBA00023306"/>
    </source>
</evidence>